<sequence>MTLRAYHYFTLWNHLYADCNHKKSLQALKLEANPEESPVLTDYVLLGKVLASRVFKRFAISSIIRKKKESEGCQVNEETKRGQAGDSLVLFQQVQQSRDDGKGYEKDYDPKDDSQVHFQNAIEMSPELNSLILTLREQSLISEVDIQKTVVSGLRNPGWDLAQLTKWASNFLNGLALAKAQQRKSLSGQLVDMEENVFNWLRLGPGSIVPPEGTRSGRVNSSPINCLRPAQTILESSTTKIRRVSPLQITEHHDNGGKVGVVEVFGDSSQALPRVFSTGSSSGGLRSAYARKSRS</sequence>
<reference evidence="1" key="1">
    <citation type="submission" date="2020-03" db="EMBL/GenBank/DDBJ databases">
        <title>A high-quality chromosome-level genome assembly of a woody plant with both climbing and erect habits, Rhamnella rubrinervis.</title>
        <authorList>
            <person name="Lu Z."/>
            <person name="Yang Y."/>
            <person name="Zhu X."/>
            <person name="Sun Y."/>
        </authorList>
    </citation>
    <scope>NUCLEOTIDE SEQUENCE</scope>
    <source>
        <strain evidence="1">BYM</strain>
        <tissue evidence="1">Leaf</tissue>
    </source>
</reference>
<name>A0A8K0MQX1_9ROSA</name>
<keyword evidence="2" id="KW-1185">Reference proteome</keyword>
<evidence type="ECO:0000313" key="1">
    <source>
        <dbReference type="EMBL" id="KAF3455511.1"/>
    </source>
</evidence>
<dbReference type="EMBL" id="VOIH02000001">
    <property type="protein sequence ID" value="KAF3455511.1"/>
    <property type="molecule type" value="Genomic_DNA"/>
</dbReference>
<comment type="caution">
    <text evidence="1">The sequence shown here is derived from an EMBL/GenBank/DDBJ whole genome shotgun (WGS) entry which is preliminary data.</text>
</comment>
<gene>
    <name evidence="1" type="ORF">FNV43_RR00141</name>
</gene>
<protein>
    <submittedName>
        <fullName evidence="1">Uncharacterized protein</fullName>
    </submittedName>
</protein>
<organism evidence="1 2">
    <name type="scientific">Rhamnella rubrinervis</name>
    <dbReference type="NCBI Taxonomy" id="2594499"/>
    <lineage>
        <taxon>Eukaryota</taxon>
        <taxon>Viridiplantae</taxon>
        <taxon>Streptophyta</taxon>
        <taxon>Embryophyta</taxon>
        <taxon>Tracheophyta</taxon>
        <taxon>Spermatophyta</taxon>
        <taxon>Magnoliopsida</taxon>
        <taxon>eudicotyledons</taxon>
        <taxon>Gunneridae</taxon>
        <taxon>Pentapetalae</taxon>
        <taxon>rosids</taxon>
        <taxon>fabids</taxon>
        <taxon>Rosales</taxon>
        <taxon>Rhamnaceae</taxon>
        <taxon>rhamnoid group</taxon>
        <taxon>Rhamneae</taxon>
        <taxon>Rhamnella</taxon>
    </lineage>
</organism>
<dbReference type="AlphaFoldDB" id="A0A8K0MQX1"/>
<evidence type="ECO:0000313" key="2">
    <source>
        <dbReference type="Proteomes" id="UP000796880"/>
    </source>
</evidence>
<accession>A0A8K0MQX1</accession>
<dbReference type="Proteomes" id="UP000796880">
    <property type="component" value="Unassembled WGS sequence"/>
</dbReference>
<proteinExistence type="predicted"/>